<keyword evidence="3" id="KW-1185">Reference proteome</keyword>
<accession>A0A1H5JZX6</accession>
<dbReference type="EMBL" id="FNUC01000003">
    <property type="protein sequence ID" value="SEE58113.1"/>
    <property type="molecule type" value="Genomic_DNA"/>
</dbReference>
<keyword evidence="1 2" id="KW-0808">Transferase</keyword>
<dbReference type="Pfam" id="PF02515">
    <property type="entry name" value="CoA_transf_3"/>
    <property type="match status" value="1"/>
</dbReference>
<organism evidence="2 3">
    <name type="scientific">Jiangella alba</name>
    <dbReference type="NCBI Taxonomy" id="561176"/>
    <lineage>
        <taxon>Bacteria</taxon>
        <taxon>Bacillati</taxon>
        <taxon>Actinomycetota</taxon>
        <taxon>Actinomycetes</taxon>
        <taxon>Jiangellales</taxon>
        <taxon>Jiangellaceae</taxon>
        <taxon>Jiangella</taxon>
    </lineage>
</organism>
<dbReference type="Gene3D" id="3.40.50.10540">
    <property type="entry name" value="Crotonobetainyl-coa:carnitine coa-transferase, domain 1"/>
    <property type="match status" value="1"/>
</dbReference>
<dbReference type="SUPFAM" id="SSF89796">
    <property type="entry name" value="CoA-transferase family III (CaiB/BaiF)"/>
    <property type="match status" value="1"/>
</dbReference>
<dbReference type="GO" id="GO:0008410">
    <property type="term" value="F:CoA-transferase activity"/>
    <property type="evidence" value="ECO:0007669"/>
    <property type="project" value="TreeGrafter"/>
</dbReference>
<dbReference type="PANTHER" id="PTHR48207">
    <property type="entry name" value="SUCCINATE--HYDROXYMETHYLGLUTARATE COA-TRANSFERASE"/>
    <property type="match status" value="1"/>
</dbReference>
<name>A0A1H5JZX6_9ACTN</name>
<dbReference type="Gene3D" id="3.30.1540.10">
    <property type="entry name" value="formyl-coa transferase, domain 3"/>
    <property type="match status" value="1"/>
</dbReference>
<dbReference type="RefSeq" id="WP_069110834.1">
    <property type="nucleotide sequence ID" value="NZ_FNUC01000003.1"/>
</dbReference>
<evidence type="ECO:0000313" key="3">
    <source>
        <dbReference type="Proteomes" id="UP000181980"/>
    </source>
</evidence>
<evidence type="ECO:0000256" key="1">
    <source>
        <dbReference type="ARBA" id="ARBA00022679"/>
    </source>
</evidence>
<dbReference type="Proteomes" id="UP000181980">
    <property type="component" value="Unassembled WGS sequence"/>
</dbReference>
<protein>
    <submittedName>
        <fullName evidence="2">CoA:oxalate CoA-transferase</fullName>
    </submittedName>
</protein>
<proteinExistence type="predicted"/>
<dbReference type="OrthoDB" id="9797653at2"/>
<dbReference type="InterPro" id="IPR003673">
    <property type="entry name" value="CoA-Trfase_fam_III"/>
</dbReference>
<dbReference type="InterPro" id="IPR050483">
    <property type="entry name" value="CoA-transferase_III_domain"/>
</dbReference>
<gene>
    <name evidence="2" type="ORF">SAMN04488561_1830</name>
</gene>
<dbReference type="STRING" id="561176.SAMN04488561_1830"/>
<dbReference type="AlphaFoldDB" id="A0A1H5JZX6"/>
<dbReference type="InterPro" id="IPR023606">
    <property type="entry name" value="CoA-Trfase_III_dom_1_sf"/>
</dbReference>
<reference evidence="3" key="1">
    <citation type="submission" date="2016-10" db="EMBL/GenBank/DDBJ databases">
        <authorList>
            <person name="Varghese N."/>
            <person name="Submissions S."/>
        </authorList>
    </citation>
    <scope>NUCLEOTIDE SEQUENCE [LARGE SCALE GENOMIC DNA]</scope>
    <source>
        <strain evidence="3">DSM 45237</strain>
    </source>
</reference>
<dbReference type="PANTHER" id="PTHR48207:SF3">
    <property type="entry name" value="SUCCINATE--HYDROXYMETHYLGLUTARATE COA-TRANSFERASE"/>
    <property type="match status" value="1"/>
</dbReference>
<sequence length="407" mass="42789">MTGPLHGLKVIEISVAMAGPFCGMVLGDLGADVVKIERADRGDDSRDWPPYFAGTMSHYFASANRSKRSLALDLKSGAGAGIAKQLIAGADIVIENYRLGALERAGLGYAAMAELNPRLVYCSISGFGRTGPRRHDPANDLFMQAFSGGMSITGEAGGAPAKMGISVADIGAGMFAAVGILAALSVRHETGRGQHVQTSLLEGQLSMLSYHLMSYFASGDAPRRHGSGTQFGVPYQAFPTADEWIVVAVFNDSMWRSCCAAIERPAWADDPRFSTVSARVAHRELLAAELTEIFATRPAAAWEEVMVKAGVACTLVNPIDKIVDHPQVRAGAMITQVDVPGIGPMPMADVPIDFSTTPGAIVLPPPRLGEHSRSILRGLGLGGDTVDALIAAGVVGTTTPARPPQPE</sequence>
<dbReference type="InterPro" id="IPR044855">
    <property type="entry name" value="CoA-Trfase_III_dom3_sf"/>
</dbReference>
<evidence type="ECO:0000313" key="2">
    <source>
        <dbReference type="EMBL" id="SEE58113.1"/>
    </source>
</evidence>